<dbReference type="PRINTS" id="PR01344">
    <property type="entry name" value="INVEPROTEIN"/>
</dbReference>
<evidence type="ECO:0000313" key="2">
    <source>
        <dbReference type="EMBL" id="NDL61526.1"/>
    </source>
</evidence>
<dbReference type="SUPFAM" id="SSF140591">
    <property type="entry name" value="Type III secretion system domain"/>
    <property type="match status" value="1"/>
</dbReference>
<dbReference type="AlphaFoldDB" id="A0A845SEL4"/>
<proteinExistence type="predicted"/>
<dbReference type="EMBL" id="WUBS01000001">
    <property type="protein sequence ID" value="NDL61526.1"/>
    <property type="molecule type" value="Genomic_DNA"/>
</dbReference>
<dbReference type="Proteomes" id="UP000461443">
    <property type="component" value="Unassembled WGS sequence"/>
</dbReference>
<dbReference type="GO" id="GO:0030254">
    <property type="term" value="P:protein secretion by the type III secretion system"/>
    <property type="evidence" value="ECO:0007669"/>
    <property type="project" value="InterPro"/>
</dbReference>
<feature type="domain" description="Hypersensitivity response secretion-like HrpJ" evidence="1">
    <location>
        <begin position="66"/>
        <end position="209"/>
    </location>
</feature>
<dbReference type="NCBIfam" id="TIGR02568">
    <property type="entry name" value="LcrE"/>
    <property type="match status" value="1"/>
</dbReference>
<protein>
    <submittedName>
        <fullName evidence="2">YopN family type III secretion system gatekeeper subunit</fullName>
    </submittedName>
</protein>
<dbReference type="Pfam" id="PF07201">
    <property type="entry name" value="HrpJ"/>
    <property type="match status" value="1"/>
</dbReference>
<gene>
    <name evidence="2" type="ORF">GRH90_01925</name>
</gene>
<keyword evidence="3" id="KW-1185">Reference proteome</keyword>
<organism evidence="2 3">
    <name type="scientific">Acerihabitans arboris</name>
    <dbReference type="NCBI Taxonomy" id="2691583"/>
    <lineage>
        <taxon>Bacteria</taxon>
        <taxon>Pseudomonadati</taxon>
        <taxon>Pseudomonadota</taxon>
        <taxon>Gammaproteobacteria</taxon>
        <taxon>Enterobacterales</taxon>
        <taxon>Pectobacteriaceae</taxon>
        <taxon>Acerihabitans</taxon>
    </lineage>
</organism>
<dbReference type="Gene3D" id="1.10.150.630">
    <property type="match status" value="1"/>
</dbReference>
<dbReference type="InterPro" id="IPR013401">
    <property type="entry name" value="T3SS_LcrE"/>
</dbReference>
<sequence>MAVNATGGIGPAALFTLPDARTANRQPGQDMSANVRVKRSAATLARQAEQSFAKGGAAAASQFASRRQYEKYERDTEINFARILDDDAIPKVEQLLRILNDGKLSQEPSLLSYARALFPDDSDLVVVLREILRRRKLKEAVGKALAALLAQVEAQADPQHLNAGINCALKARLFGQAHLDLAPAMLRGSYRRFLQSDRQSIEEYQEWISCYGHQYRSTILAFIEAALMADAYAATPSSGSVYGDFCGKLGQLRLIRSGDDLFMKQLISNEVIVGLNKSEPDWLIFLFSLLQSPEDIDEHLHYLLGEEFLLYRHHERSAILQPIFRTCRLLPHELFFCAETAQRMFRQFEYLAGLAYKREVIESRMNR</sequence>
<reference evidence="2 3" key="1">
    <citation type="submission" date="2019-12" db="EMBL/GenBank/DDBJ databases">
        <authorList>
            <person name="Lee S.D."/>
        </authorList>
    </citation>
    <scope>NUCLEOTIDE SEQUENCE [LARGE SCALE GENOMIC DNA]</scope>
    <source>
        <strain evidence="2 3">SAP-6</strain>
    </source>
</reference>
<evidence type="ECO:0000313" key="3">
    <source>
        <dbReference type="Proteomes" id="UP000461443"/>
    </source>
</evidence>
<reference evidence="2 3" key="2">
    <citation type="submission" date="2020-02" db="EMBL/GenBank/DDBJ databases">
        <title>The new genus of Enterobacteriales.</title>
        <authorList>
            <person name="Kim I.S."/>
        </authorList>
    </citation>
    <scope>NUCLEOTIDE SEQUENCE [LARGE SCALE GENOMIC DNA]</scope>
    <source>
        <strain evidence="2 3">SAP-6</strain>
    </source>
</reference>
<dbReference type="GO" id="GO:0019867">
    <property type="term" value="C:outer membrane"/>
    <property type="evidence" value="ECO:0007669"/>
    <property type="project" value="InterPro"/>
</dbReference>
<name>A0A845SEL4_9GAMM</name>
<dbReference type="RefSeq" id="WP_162364196.1">
    <property type="nucleotide sequence ID" value="NZ_WUBS01000001.1"/>
</dbReference>
<dbReference type="InterPro" id="IPR003520">
    <property type="entry name" value="Invas_InvE"/>
</dbReference>
<evidence type="ECO:0000259" key="1">
    <source>
        <dbReference type="Pfam" id="PF07201"/>
    </source>
</evidence>
<dbReference type="GO" id="GO:0050709">
    <property type="term" value="P:negative regulation of protein secretion"/>
    <property type="evidence" value="ECO:0007669"/>
    <property type="project" value="InterPro"/>
</dbReference>
<comment type="caution">
    <text evidence="2">The sequence shown here is derived from an EMBL/GenBank/DDBJ whole genome shotgun (WGS) entry which is preliminary data.</text>
</comment>
<dbReference type="InterPro" id="IPR010812">
    <property type="entry name" value="HrpJ-like"/>
</dbReference>
<accession>A0A845SEL4</accession>
<dbReference type="GO" id="GO:0009986">
    <property type="term" value="C:cell surface"/>
    <property type="evidence" value="ECO:0007669"/>
    <property type="project" value="InterPro"/>
</dbReference>